<dbReference type="Proteomes" id="UP001500804">
    <property type="component" value="Unassembled WGS sequence"/>
</dbReference>
<evidence type="ECO:0000313" key="2">
    <source>
        <dbReference type="EMBL" id="GAA5111535.1"/>
    </source>
</evidence>
<dbReference type="InterPro" id="IPR035923">
    <property type="entry name" value="TT1751-like_sf"/>
</dbReference>
<gene>
    <name evidence="2" type="ORF">GCM10023320_04550</name>
</gene>
<comment type="caution">
    <text evidence="2">The sequence shown here is derived from an EMBL/GenBank/DDBJ whole genome shotgun (WGS) entry which is preliminary data.</text>
</comment>
<dbReference type="PANTHER" id="PTHR38342:SF1">
    <property type="entry name" value="SLR5037 PROTEIN"/>
    <property type="match status" value="1"/>
</dbReference>
<accession>A0ABP9N7S4</accession>
<keyword evidence="3" id="KW-1185">Reference proteome</keyword>
<dbReference type="PIRSF" id="PIRSF021774">
    <property type="entry name" value="UCP021774"/>
    <property type="match status" value="1"/>
</dbReference>
<organism evidence="2 3">
    <name type="scientific">Pseudonocardia adelaidensis</name>
    <dbReference type="NCBI Taxonomy" id="648754"/>
    <lineage>
        <taxon>Bacteria</taxon>
        <taxon>Bacillati</taxon>
        <taxon>Actinomycetota</taxon>
        <taxon>Actinomycetes</taxon>
        <taxon>Pseudonocardiales</taxon>
        <taxon>Pseudonocardiaceae</taxon>
        <taxon>Pseudonocardia</taxon>
    </lineage>
</organism>
<dbReference type="SUPFAM" id="SSF103247">
    <property type="entry name" value="TT1751-like"/>
    <property type="match status" value="1"/>
</dbReference>
<reference evidence="3" key="1">
    <citation type="journal article" date="2019" name="Int. J. Syst. Evol. Microbiol.">
        <title>The Global Catalogue of Microorganisms (GCM) 10K type strain sequencing project: providing services to taxonomists for standard genome sequencing and annotation.</title>
        <authorList>
            <consortium name="The Broad Institute Genomics Platform"/>
            <consortium name="The Broad Institute Genome Sequencing Center for Infectious Disease"/>
            <person name="Wu L."/>
            <person name="Ma J."/>
        </authorList>
    </citation>
    <scope>NUCLEOTIDE SEQUENCE [LARGE SCALE GENOMIC DNA]</scope>
    <source>
        <strain evidence="3">JCM 18302</strain>
    </source>
</reference>
<dbReference type="PANTHER" id="PTHR38342">
    <property type="entry name" value="SLR5037 PROTEIN"/>
    <property type="match status" value="1"/>
</dbReference>
<evidence type="ECO:0000313" key="3">
    <source>
        <dbReference type="Proteomes" id="UP001500804"/>
    </source>
</evidence>
<feature type="domain" description="DUF302" evidence="1">
    <location>
        <begin position="37"/>
        <end position="99"/>
    </location>
</feature>
<dbReference type="InterPro" id="IPR005180">
    <property type="entry name" value="DUF302"/>
</dbReference>
<dbReference type="Gene3D" id="3.30.310.70">
    <property type="entry name" value="TT1751-like domain"/>
    <property type="match status" value="1"/>
</dbReference>
<sequence length="137" mass="15000">MDVAYERSVTVALPYAEAVTRTREALAEQGFGVLSEIDVQATLREKRGLEMEPYVILGACNPELAHRALDIDRSIGVLLPCNVVVSGQDRGAKVQILDPLIMAAVMGREELQPIAQDAARRLQTVLDTLTSHTEEET</sequence>
<protein>
    <submittedName>
        <fullName evidence="2">DUF302 domain-containing protein</fullName>
    </submittedName>
</protein>
<dbReference type="RefSeq" id="WP_345602878.1">
    <property type="nucleotide sequence ID" value="NZ_BAABJO010000002.1"/>
</dbReference>
<proteinExistence type="predicted"/>
<dbReference type="CDD" id="cd14797">
    <property type="entry name" value="DUF302"/>
    <property type="match status" value="1"/>
</dbReference>
<dbReference type="InterPro" id="IPR016796">
    <property type="entry name" value="UCP021774"/>
</dbReference>
<name>A0ABP9N7S4_9PSEU</name>
<dbReference type="Pfam" id="PF03625">
    <property type="entry name" value="DUF302"/>
    <property type="match status" value="1"/>
</dbReference>
<evidence type="ECO:0000259" key="1">
    <source>
        <dbReference type="Pfam" id="PF03625"/>
    </source>
</evidence>
<dbReference type="EMBL" id="BAABJO010000002">
    <property type="protein sequence ID" value="GAA5111535.1"/>
    <property type="molecule type" value="Genomic_DNA"/>
</dbReference>